<proteinExistence type="predicted"/>
<sequence>MANIIIPTPLRKFTNNQASVESNGATVQQSVEDLAKQFPDLNKHIFDAEGKIRQFIRIYVGDEDINALENENTKVDGSSVISIIPAIAGGIQ</sequence>
<evidence type="ECO:0000313" key="1">
    <source>
        <dbReference type="EMBL" id="SMD39069.1"/>
    </source>
</evidence>
<dbReference type="EMBL" id="FWYF01000005">
    <property type="protein sequence ID" value="SMD39069.1"/>
    <property type="molecule type" value="Genomic_DNA"/>
</dbReference>
<reference evidence="1 2" key="1">
    <citation type="submission" date="2017-04" db="EMBL/GenBank/DDBJ databases">
        <authorList>
            <person name="Afonso C.L."/>
            <person name="Miller P.J."/>
            <person name="Scott M.A."/>
            <person name="Spackman E."/>
            <person name="Goraichik I."/>
            <person name="Dimitrov K.M."/>
            <person name="Suarez D.L."/>
            <person name="Swayne D.E."/>
        </authorList>
    </citation>
    <scope>NUCLEOTIDE SEQUENCE [LARGE SCALE GENOMIC DNA]</scope>
    <source>
        <strain evidence="1 2">DSM 26133</strain>
    </source>
</reference>
<name>A0A1W2GQZ7_REIFA</name>
<dbReference type="PANTHER" id="PTHR38031:SF1">
    <property type="entry name" value="SULFUR CARRIER PROTEIN CYSO"/>
    <property type="match status" value="1"/>
</dbReference>
<dbReference type="InterPro" id="IPR012675">
    <property type="entry name" value="Beta-grasp_dom_sf"/>
</dbReference>
<dbReference type="RefSeq" id="WP_084374711.1">
    <property type="nucleotide sequence ID" value="NZ_FWYF01000005.1"/>
</dbReference>
<evidence type="ECO:0000313" key="2">
    <source>
        <dbReference type="Proteomes" id="UP000192472"/>
    </source>
</evidence>
<dbReference type="SUPFAM" id="SSF54285">
    <property type="entry name" value="MoaD/ThiS"/>
    <property type="match status" value="1"/>
</dbReference>
<keyword evidence="2" id="KW-1185">Reference proteome</keyword>
<dbReference type="InterPro" id="IPR052045">
    <property type="entry name" value="Sulfur_Carrier/Prot_Modifier"/>
</dbReference>
<dbReference type="InterPro" id="IPR016155">
    <property type="entry name" value="Mopterin_synth/thiamin_S_b"/>
</dbReference>
<dbReference type="Gene3D" id="3.10.20.30">
    <property type="match status" value="1"/>
</dbReference>
<dbReference type="InterPro" id="IPR003749">
    <property type="entry name" value="ThiS/MoaD-like"/>
</dbReference>
<dbReference type="OrthoDB" id="9156098at2"/>
<accession>A0A1W2GQZ7</accession>
<dbReference type="STRING" id="692418.SAMN04488029_4025"/>
<dbReference type="Proteomes" id="UP000192472">
    <property type="component" value="Unassembled WGS sequence"/>
</dbReference>
<gene>
    <name evidence="1" type="ORF">SAMN04488029_4025</name>
</gene>
<protein>
    <submittedName>
        <fullName evidence="1">Molybdopterin synthase subunit MoaD</fullName>
    </submittedName>
</protein>
<organism evidence="1 2">
    <name type="scientific">Reichenbachiella faecimaris</name>
    <dbReference type="NCBI Taxonomy" id="692418"/>
    <lineage>
        <taxon>Bacteria</taxon>
        <taxon>Pseudomonadati</taxon>
        <taxon>Bacteroidota</taxon>
        <taxon>Cytophagia</taxon>
        <taxon>Cytophagales</taxon>
        <taxon>Reichenbachiellaceae</taxon>
        <taxon>Reichenbachiella</taxon>
    </lineage>
</organism>
<dbReference type="Pfam" id="PF02597">
    <property type="entry name" value="ThiS"/>
    <property type="match status" value="1"/>
</dbReference>
<dbReference type="AlphaFoldDB" id="A0A1W2GQZ7"/>
<dbReference type="PANTHER" id="PTHR38031">
    <property type="entry name" value="SULFUR CARRIER PROTEIN SLR0821-RELATED"/>
    <property type="match status" value="1"/>
</dbReference>